<dbReference type="Proteomes" id="UP000570514">
    <property type="component" value="Unassembled WGS sequence"/>
</dbReference>
<evidence type="ECO:0000256" key="2">
    <source>
        <dbReference type="ARBA" id="ARBA00022729"/>
    </source>
</evidence>
<keyword evidence="5" id="KW-1185">Reference proteome</keyword>
<evidence type="ECO:0000313" key="5">
    <source>
        <dbReference type="Proteomes" id="UP000570514"/>
    </source>
</evidence>
<comment type="caution">
    <text evidence="4">The sequence shown here is derived from an EMBL/GenBank/DDBJ whole genome shotgun (WGS) entry which is preliminary data.</text>
</comment>
<dbReference type="InterPro" id="IPR010258">
    <property type="entry name" value="Conjugal_tfr_TrbG/VirB9/CagX"/>
</dbReference>
<evidence type="ECO:0000256" key="1">
    <source>
        <dbReference type="ARBA" id="ARBA00006135"/>
    </source>
</evidence>
<dbReference type="AlphaFoldDB" id="A0A846N1H7"/>
<comment type="similarity">
    <text evidence="1">Belongs to the TrbG/VirB9 family.</text>
</comment>
<dbReference type="EMBL" id="JAASRM010000001">
    <property type="protein sequence ID" value="NIK89824.1"/>
    <property type="molecule type" value="Genomic_DNA"/>
</dbReference>
<feature type="chain" id="PRO_5032508520" evidence="3">
    <location>
        <begin position="17"/>
        <end position="217"/>
    </location>
</feature>
<evidence type="ECO:0000313" key="4">
    <source>
        <dbReference type="EMBL" id="NIK89824.1"/>
    </source>
</evidence>
<dbReference type="InterPro" id="IPR038161">
    <property type="entry name" value="VirB9/CagX/TrbG_C_sf"/>
</dbReference>
<name>A0A846N1H7_9PROT</name>
<dbReference type="Pfam" id="PF03524">
    <property type="entry name" value="CagX"/>
    <property type="match status" value="1"/>
</dbReference>
<proteinExistence type="inferred from homology"/>
<reference evidence="4 5" key="1">
    <citation type="submission" date="2020-03" db="EMBL/GenBank/DDBJ databases">
        <title>Genomic Encyclopedia of Type Strains, Phase IV (KMG-IV): sequencing the most valuable type-strain genomes for metagenomic binning, comparative biology and taxonomic classification.</title>
        <authorList>
            <person name="Goeker M."/>
        </authorList>
    </citation>
    <scope>NUCLEOTIDE SEQUENCE [LARGE SCALE GENOMIC DNA]</scope>
    <source>
        <strain evidence="4 5">DSM 19867</strain>
    </source>
</reference>
<organism evidence="4 5">
    <name type="scientific">Rhizomicrobium palustre</name>
    <dbReference type="NCBI Taxonomy" id="189966"/>
    <lineage>
        <taxon>Bacteria</taxon>
        <taxon>Pseudomonadati</taxon>
        <taxon>Pseudomonadota</taxon>
        <taxon>Alphaproteobacteria</taxon>
        <taxon>Micropepsales</taxon>
        <taxon>Micropepsaceae</taxon>
        <taxon>Rhizomicrobium</taxon>
    </lineage>
</organism>
<dbReference type="RefSeq" id="WP_167083879.1">
    <property type="nucleotide sequence ID" value="NZ_BAAADC010000001.1"/>
</dbReference>
<dbReference type="InterPro" id="IPR033645">
    <property type="entry name" value="VirB9/CagX/TrbG_C"/>
</dbReference>
<gene>
    <name evidence="4" type="ORF">FHS83_003142</name>
</gene>
<keyword evidence="2 3" id="KW-0732">Signal</keyword>
<dbReference type="Gene3D" id="2.60.40.2500">
    <property type="match status" value="1"/>
</dbReference>
<evidence type="ECO:0000256" key="3">
    <source>
        <dbReference type="SAM" id="SignalP"/>
    </source>
</evidence>
<accession>A0A846N1H7</accession>
<dbReference type="CDD" id="cd06911">
    <property type="entry name" value="VirB9_CagX_TrbG"/>
    <property type="match status" value="1"/>
</dbReference>
<sequence>MKILTALFLFAGAALADDRVLTQPYDETAVVQLTGRENYQSAVVFGTDEKIENVAVGDSTGWQVTPNKRASVLFLKPLGPHARTNMTVVTDKRVYSFDLLTAAKASAGIYTLRFSYPAPPPEAKPAQGDFNFAWQKSGAKALFPAEIFSDEKHIYLHWPKDTPLPAILSKSVEGREGPVNTHVDGEMVTVDGPAKTLVLRLGKDVATLTNATIRSEP</sequence>
<feature type="signal peptide" evidence="3">
    <location>
        <begin position="1"/>
        <end position="16"/>
    </location>
</feature>
<protein>
    <submittedName>
        <fullName evidence="4">Type IV secretion system protein VirB9</fullName>
    </submittedName>
</protein>